<dbReference type="Pfam" id="PF01223">
    <property type="entry name" value="Endonuclease_NS"/>
    <property type="match status" value="1"/>
</dbReference>
<evidence type="ECO:0000259" key="4">
    <source>
        <dbReference type="SMART" id="SM00477"/>
    </source>
</evidence>
<dbReference type="InterPro" id="IPR044925">
    <property type="entry name" value="His-Me_finger_sf"/>
</dbReference>
<keyword evidence="2" id="KW-0479">Metal-binding</keyword>
<evidence type="ECO:0000256" key="3">
    <source>
        <dbReference type="SAM" id="SignalP"/>
    </source>
</evidence>
<evidence type="ECO:0000313" key="6">
    <source>
        <dbReference type="EMBL" id="TSJ35891.1"/>
    </source>
</evidence>
<evidence type="ECO:0000313" key="7">
    <source>
        <dbReference type="Proteomes" id="UP000318733"/>
    </source>
</evidence>
<feature type="domain" description="ENPP1-3/EXOG-like endonuclease/phosphodiesterase" evidence="4">
    <location>
        <begin position="25"/>
        <end position="216"/>
    </location>
</feature>
<dbReference type="GO" id="GO:0046872">
    <property type="term" value="F:metal ion binding"/>
    <property type="evidence" value="ECO:0007669"/>
    <property type="project" value="UniProtKB-KW"/>
</dbReference>
<dbReference type="SMART" id="SM00477">
    <property type="entry name" value="NUC"/>
    <property type="match status" value="1"/>
</dbReference>
<dbReference type="SMART" id="SM00892">
    <property type="entry name" value="Endonuclease_NS"/>
    <property type="match status" value="1"/>
</dbReference>
<dbReference type="GO" id="GO:0003676">
    <property type="term" value="F:nucleic acid binding"/>
    <property type="evidence" value="ECO:0007669"/>
    <property type="project" value="InterPro"/>
</dbReference>
<evidence type="ECO:0008006" key="8">
    <source>
        <dbReference type="Google" id="ProtNLM"/>
    </source>
</evidence>
<dbReference type="PANTHER" id="PTHR13966">
    <property type="entry name" value="ENDONUCLEASE RELATED"/>
    <property type="match status" value="1"/>
</dbReference>
<comment type="caution">
    <text evidence="6">The sequence shown here is derived from an EMBL/GenBank/DDBJ whole genome shotgun (WGS) entry which is preliminary data.</text>
</comment>
<dbReference type="PANTHER" id="PTHR13966:SF5">
    <property type="entry name" value="ENDONUCLEASE G, MITOCHONDRIAL"/>
    <property type="match status" value="1"/>
</dbReference>
<feature type="binding site" evidence="2">
    <location>
        <position position="124"/>
    </location>
    <ligand>
        <name>Mg(2+)</name>
        <dbReference type="ChEBI" id="CHEBI:18420"/>
        <note>catalytic</note>
    </ligand>
</feature>
<accession>A0A556M7J4</accession>
<organism evidence="6 7">
    <name type="scientific">Mucilaginibacter corticis</name>
    <dbReference type="NCBI Taxonomy" id="2597670"/>
    <lineage>
        <taxon>Bacteria</taxon>
        <taxon>Pseudomonadati</taxon>
        <taxon>Bacteroidota</taxon>
        <taxon>Sphingobacteriia</taxon>
        <taxon>Sphingobacteriales</taxon>
        <taxon>Sphingobacteriaceae</taxon>
        <taxon>Mucilaginibacter</taxon>
    </lineage>
</organism>
<name>A0A556M7J4_9SPHI</name>
<feature type="active site" description="Proton acceptor" evidence="1">
    <location>
        <position position="93"/>
    </location>
</feature>
<dbReference type="InterPro" id="IPR001604">
    <property type="entry name" value="Endo_G_ENPP1-like_dom"/>
</dbReference>
<sequence>MKLFLYLIILCSSVVYAQDTVTIHHKRYTTTFDRVLLYPVKVYWVDSAENICTAKAPGHVKRTNDFKADPLLAGVTELREDYKQGSDRYDRGHNMDAADNACDVDQMHECFYYSNMTPQTKHLNEQTWKALEEYTRKLALSARRVEVWCGSYGSTEKIGRVTAPAFCWKILRYQGKVEAYLMPNTADVNLHPYYYYKSTVAEIRAGSKLALGEIKR</sequence>
<keyword evidence="3" id="KW-0732">Signal</keyword>
<dbReference type="InterPro" id="IPR020821">
    <property type="entry name" value="ENPP1-3/EXOG-like_nuc-like"/>
</dbReference>
<dbReference type="InterPro" id="IPR044929">
    <property type="entry name" value="DNA/RNA_non-sp_Endonuclease_sf"/>
</dbReference>
<proteinExistence type="predicted"/>
<reference evidence="6 7" key="1">
    <citation type="submission" date="2019-07" db="EMBL/GenBank/DDBJ databases">
        <authorList>
            <person name="Huq M.A."/>
        </authorList>
    </citation>
    <scope>NUCLEOTIDE SEQUENCE [LARGE SCALE GENOMIC DNA]</scope>
    <source>
        <strain evidence="6 7">MAH-19</strain>
    </source>
</reference>
<feature type="chain" id="PRO_5021869176" description="DNA/RNA non-specific endonuclease" evidence="3">
    <location>
        <begin position="18"/>
        <end position="216"/>
    </location>
</feature>
<evidence type="ECO:0000256" key="1">
    <source>
        <dbReference type="PIRSR" id="PIRSR640255-1"/>
    </source>
</evidence>
<protein>
    <recommendedName>
        <fullName evidence="8">DNA/RNA non-specific endonuclease</fullName>
    </recommendedName>
</protein>
<dbReference type="GO" id="GO:0004519">
    <property type="term" value="F:endonuclease activity"/>
    <property type="evidence" value="ECO:0007669"/>
    <property type="project" value="TreeGrafter"/>
</dbReference>
<keyword evidence="7" id="KW-1185">Reference proteome</keyword>
<dbReference type="Proteomes" id="UP000318733">
    <property type="component" value="Unassembled WGS sequence"/>
</dbReference>
<dbReference type="GO" id="GO:0016787">
    <property type="term" value="F:hydrolase activity"/>
    <property type="evidence" value="ECO:0007669"/>
    <property type="project" value="InterPro"/>
</dbReference>
<dbReference type="OrthoDB" id="9811262at2"/>
<dbReference type="RefSeq" id="WP_144250765.1">
    <property type="nucleotide sequence ID" value="NZ_VLPK01000008.1"/>
</dbReference>
<dbReference type="AlphaFoldDB" id="A0A556M7J4"/>
<dbReference type="Gene3D" id="3.40.570.10">
    <property type="entry name" value="Extracellular Endonuclease, subunit A"/>
    <property type="match status" value="1"/>
</dbReference>
<feature type="domain" description="DNA/RNA non-specific endonuclease/pyrophosphatase/phosphodiesterase" evidence="5">
    <location>
        <begin position="24"/>
        <end position="216"/>
    </location>
</feature>
<dbReference type="SUPFAM" id="SSF54060">
    <property type="entry name" value="His-Me finger endonucleases"/>
    <property type="match status" value="1"/>
</dbReference>
<gene>
    <name evidence="6" type="ORF">FO440_23510</name>
</gene>
<evidence type="ECO:0000256" key="2">
    <source>
        <dbReference type="PIRSR" id="PIRSR640255-2"/>
    </source>
</evidence>
<evidence type="ECO:0000259" key="5">
    <source>
        <dbReference type="SMART" id="SM00892"/>
    </source>
</evidence>
<dbReference type="EMBL" id="VLPK01000008">
    <property type="protein sequence ID" value="TSJ35891.1"/>
    <property type="molecule type" value="Genomic_DNA"/>
</dbReference>
<feature type="signal peptide" evidence="3">
    <location>
        <begin position="1"/>
        <end position="17"/>
    </location>
</feature>
<dbReference type="InterPro" id="IPR040255">
    <property type="entry name" value="Non-specific_endonuclease"/>
</dbReference>